<accession>A0ABV0UDC0</accession>
<proteinExistence type="predicted"/>
<keyword evidence="2" id="KW-1185">Reference proteome</keyword>
<reference evidence="1 2" key="1">
    <citation type="submission" date="2021-06" db="EMBL/GenBank/DDBJ databases">
        <authorList>
            <person name="Palmer J.M."/>
        </authorList>
    </citation>
    <scope>NUCLEOTIDE SEQUENCE [LARGE SCALE GENOMIC DNA]</scope>
    <source>
        <strain evidence="2">if_2019</strain>
        <tissue evidence="1">Muscle</tissue>
    </source>
</reference>
<dbReference type="Proteomes" id="UP001482620">
    <property type="component" value="Unassembled WGS sequence"/>
</dbReference>
<evidence type="ECO:0000313" key="2">
    <source>
        <dbReference type="Proteomes" id="UP001482620"/>
    </source>
</evidence>
<gene>
    <name evidence="1" type="ORF">ILYODFUR_004607</name>
</gene>
<organism evidence="1 2">
    <name type="scientific">Ilyodon furcidens</name>
    <name type="common">goldbreast splitfin</name>
    <dbReference type="NCBI Taxonomy" id="33524"/>
    <lineage>
        <taxon>Eukaryota</taxon>
        <taxon>Metazoa</taxon>
        <taxon>Chordata</taxon>
        <taxon>Craniata</taxon>
        <taxon>Vertebrata</taxon>
        <taxon>Euteleostomi</taxon>
        <taxon>Actinopterygii</taxon>
        <taxon>Neopterygii</taxon>
        <taxon>Teleostei</taxon>
        <taxon>Neoteleostei</taxon>
        <taxon>Acanthomorphata</taxon>
        <taxon>Ovalentaria</taxon>
        <taxon>Atherinomorphae</taxon>
        <taxon>Cyprinodontiformes</taxon>
        <taxon>Goodeidae</taxon>
        <taxon>Ilyodon</taxon>
    </lineage>
</organism>
<name>A0ABV0UDC0_9TELE</name>
<dbReference type="EMBL" id="JAHRIQ010069768">
    <property type="protein sequence ID" value="MEQ2243195.1"/>
    <property type="molecule type" value="Genomic_DNA"/>
</dbReference>
<sequence>MVYFLGTELMLECLKQEGTSHISRDLLKIWVKMQQLVSASFQAETGNTIRLSLCVGVRCEWLVSKPIDKDVEILSQSGSHHSMEGWCPVASNGVQAPQNCCWVISSDAAFWLLTVVSFS</sequence>
<comment type="caution">
    <text evidence="1">The sequence shown here is derived from an EMBL/GenBank/DDBJ whole genome shotgun (WGS) entry which is preliminary data.</text>
</comment>
<protein>
    <submittedName>
        <fullName evidence="1">Uncharacterized protein</fullName>
    </submittedName>
</protein>
<evidence type="ECO:0000313" key="1">
    <source>
        <dbReference type="EMBL" id="MEQ2243195.1"/>
    </source>
</evidence>